<evidence type="ECO:0000313" key="8">
    <source>
        <dbReference type="EMBL" id="DAD52538.1"/>
    </source>
</evidence>
<accession>A0A8S5L5I7</accession>
<dbReference type="GO" id="GO:0039666">
    <property type="term" value="P:virion attachment to host cell pilus"/>
    <property type="evidence" value="ECO:0007669"/>
    <property type="project" value="UniProtKB-KW"/>
</dbReference>
<sequence>MPRDVRRTTKTVRVERVVATTGKVQSYNDYPLVVIDRARADSIPTTPSGGSYSDPTSYWGRFFSCTSLPFSYRTQASSPAFERIVRGETAIQQLSVVLDPGEVYGCYEGSKLPDLGLEYHNLLDSALRQQVLSNNWNAGQTIGELNETLDFIKAAAEVLYRMAKAARRGDFLSLGQLARSANDPGVTVDSDDSQVLYRGRLKRFYRHERGVITNSQLNRARRRARKQPFAKVWLAYQFGWLPLLSDIYSAIELATDGLRGSTSFTASAAFPVLPLGRPPVRSGTILVGMAWDSRREIKGELRYRVSNPDVFSLTQLGLTNPLSLSWELLPLSFVVDWFVPVGRFLDSLQRPIGLTFDHGYKTSWSWWKLDAIYKFDVNIKSGSLPRLQASGESFNRELYLTFPMPAPYFRGFETFTRNTRQGLEKTISGLALILR</sequence>
<keyword evidence="6" id="KW-1160">Virus entry into host cell</keyword>
<evidence type="ECO:0000256" key="4">
    <source>
        <dbReference type="ARBA" id="ARBA00022844"/>
    </source>
</evidence>
<dbReference type="Pfam" id="PF03863">
    <property type="entry name" value="Phage_mat-A"/>
    <property type="match status" value="1"/>
</dbReference>
<evidence type="ECO:0000256" key="2">
    <source>
        <dbReference type="ARBA" id="ARBA00022581"/>
    </source>
</evidence>
<evidence type="ECO:0000256" key="6">
    <source>
        <dbReference type="ARBA" id="ARBA00023296"/>
    </source>
</evidence>
<keyword evidence="4" id="KW-0946">Virion</keyword>
<reference evidence="8" key="1">
    <citation type="submission" date="2020-09" db="EMBL/GenBank/DDBJ databases">
        <title>Leviviricetes taxonomy.</title>
        <authorList>
            <person name="Stockdale S.R."/>
            <person name="Callanan J."/>
            <person name="Adriaenssens E.M."/>
            <person name="Kuhn J.H."/>
            <person name="Rumnieks J."/>
            <person name="Shkoporov A."/>
            <person name="Draper L.A."/>
            <person name="Ross P."/>
            <person name="Hill C."/>
        </authorList>
    </citation>
    <scope>NUCLEOTIDE SEQUENCE</scope>
</reference>
<evidence type="ECO:0000313" key="9">
    <source>
        <dbReference type="Proteomes" id="UP000683033"/>
    </source>
</evidence>
<keyword evidence="3" id="KW-1161">Viral attachment to host cell</keyword>
<protein>
    <submittedName>
        <fullName evidence="8">Maturation protein</fullName>
    </submittedName>
</protein>
<keyword evidence="5" id="KW-1175">Viral attachment to host cell pilus</keyword>
<evidence type="ECO:0000256" key="3">
    <source>
        <dbReference type="ARBA" id="ARBA00022804"/>
    </source>
</evidence>
<dbReference type="RefSeq" id="YP_010769129.1">
    <property type="nucleotide sequence ID" value="NC_073886.1"/>
</dbReference>
<evidence type="ECO:0000256" key="1">
    <source>
        <dbReference type="ARBA" id="ARBA00004328"/>
    </source>
</evidence>
<dbReference type="EMBL" id="BK014134">
    <property type="protein sequence ID" value="DAD52538.1"/>
    <property type="molecule type" value="Genomic_RNA"/>
</dbReference>
<comment type="subcellular location">
    <subcellularLocation>
        <location evidence="1">Virion</location>
    </subcellularLocation>
</comment>
<name>A0A8S5L5I7_9VIRU</name>
<organism evidence="8 9">
    <name type="scientific">ssRNA phage SRR6254351_1</name>
    <dbReference type="NCBI Taxonomy" id="2786492"/>
    <lineage>
        <taxon>Viruses</taxon>
        <taxon>Riboviria</taxon>
        <taxon>Orthornavirae</taxon>
        <taxon>Lenarviricota</taxon>
        <taxon>Leviviricetes</taxon>
        <taxon>Norzivirales</taxon>
        <taxon>Fiersviridae</taxon>
        <taxon>Breudwovirus</taxon>
        <taxon>Breudwovirus borborohabitans</taxon>
    </lineage>
</organism>
<proteinExistence type="inferred from homology"/>
<keyword evidence="2" id="KW-0945">Host-virus interaction</keyword>
<gene>
    <name evidence="8" type="primary">SRR6254351_1_2</name>
</gene>
<comment type="similarity">
    <text evidence="7">Belongs to the Leviviricetes maturation protein family.</text>
</comment>
<evidence type="ECO:0000256" key="7">
    <source>
        <dbReference type="ARBA" id="ARBA00035110"/>
    </source>
</evidence>
<dbReference type="InterPro" id="IPR005563">
    <property type="entry name" value="A_protein"/>
</dbReference>
<keyword evidence="9" id="KW-1185">Reference proteome</keyword>
<dbReference type="GO" id="GO:0044423">
    <property type="term" value="C:virion component"/>
    <property type="evidence" value="ECO:0007669"/>
    <property type="project" value="UniProtKB-KW"/>
</dbReference>
<evidence type="ECO:0000256" key="5">
    <source>
        <dbReference type="ARBA" id="ARBA00023104"/>
    </source>
</evidence>
<dbReference type="GeneID" id="80398056"/>
<dbReference type="KEGG" id="vg:80398056"/>
<dbReference type="Proteomes" id="UP000683033">
    <property type="component" value="Segment"/>
</dbReference>